<dbReference type="KEGG" id="tol:TOL_2140"/>
<dbReference type="InterPro" id="IPR014161">
    <property type="entry name" value="Tol-Pal_TolA"/>
</dbReference>
<evidence type="ECO:0000256" key="1">
    <source>
        <dbReference type="ARBA" id="ARBA00004167"/>
    </source>
</evidence>
<feature type="region of interest" description="Disordered" evidence="5">
    <location>
        <begin position="54"/>
        <end position="149"/>
    </location>
</feature>
<dbReference type="PATRIC" id="fig|1298593.3.peg.2039"/>
<dbReference type="GeneID" id="79176957"/>
<dbReference type="HOGENOM" id="CLU_038804_0_0_6"/>
<dbReference type="RefSeq" id="WP_015487265.1">
    <property type="nucleotide sequence ID" value="NC_020888.1"/>
</dbReference>
<evidence type="ECO:0000313" key="7">
    <source>
        <dbReference type="EMBL" id="CCU72545.1"/>
    </source>
</evidence>
<sequence length="285" mass="31801">MSWKSPNSYHLPVVAAVLIHAFAAFLLVAEWRRSEPHMPEPVPQHLIANVVQTENQAVKQREKEQQKKRDDKAKREKLAREKAAKEKAAKAAQEKAAKEKAAKEKANKEKADKAAKDKANKEKLAKEATLKEKAAKEKSAKEQAQREKAAQAAAEQALLEQMALEEASAEMARQEAAAKKAADIERSKQIAADSQTQIRLKIESVWQYPPAVQPDQEVVMKLVLVPTGQVIQAQVVKGSGNAALDRSVEQAIYKASPLPVPQDIRVFEQNFRTFTMKFRPENASW</sequence>
<evidence type="ECO:0000256" key="5">
    <source>
        <dbReference type="SAM" id="MobiDB-lite"/>
    </source>
</evidence>
<dbReference type="Gene3D" id="3.30.1150.10">
    <property type="match status" value="1"/>
</dbReference>
<name>M5DRM6_9GAMM</name>
<evidence type="ECO:0000256" key="2">
    <source>
        <dbReference type="ARBA" id="ARBA00022692"/>
    </source>
</evidence>
<comment type="subcellular location">
    <subcellularLocation>
        <location evidence="1">Membrane</location>
        <topology evidence="1">Single-pass membrane protein</topology>
    </subcellularLocation>
</comment>
<evidence type="ECO:0008006" key="9">
    <source>
        <dbReference type="Google" id="ProtNLM"/>
    </source>
</evidence>
<dbReference type="SUPFAM" id="SSF74653">
    <property type="entry name" value="TolA/TonB C-terminal domain"/>
    <property type="match status" value="1"/>
</dbReference>
<accession>M5DRM6</accession>
<reference evidence="7 8" key="1">
    <citation type="journal article" date="2013" name="Genome Announc.">
        <title>Genome Sequence of Thalassolituus oleivorans MIL-1 (DSM 14913T).</title>
        <authorList>
            <person name="Golyshin P.N."/>
            <person name="Werner J."/>
            <person name="Chernikova T.N."/>
            <person name="Tran H."/>
            <person name="Ferrer M."/>
            <person name="Yakimov M.M."/>
            <person name="Teeling H."/>
            <person name="Golyshina O.V."/>
        </authorList>
    </citation>
    <scope>NUCLEOTIDE SEQUENCE [LARGE SCALE GENOMIC DNA]</scope>
    <source>
        <strain evidence="7 8">MIL-1</strain>
    </source>
</reference>
<dbReference type="AlphaFoldDB" id="M5DRM6"/>
<dbReference type="eggNOG" id="COG0810">
    <property type="taxonomic scope" value="Bacteria"/>
</dbReference>
<dbReference type="EMBL" id="HF680312">
    <property type="protein sequence ID" value="CCU72545.1"/>
    <property type="molecule type" value="Genomic_DNA"/>
</dbReference>
<protein>
    <recommendedName>
        <fullName evidence="9">Protein TolA</fullName>
    </recommendedName>
</protein>
<dbReference type="NCBIfam" id="TIGR02794">
    <property type="entry name" value="tolA_full"/>
    <property type="match status" value="1"/>
</dbReference>
<keyword evidence="3 6" id="KW-1133">Transmembrane helix</keyword>
<dbReference type="GO" id="GO:0016020">
    <property type="term" value="C:membrane"/>
    <property type="evidence" value="ECO:0007669"/>
    <property type="project" value="UniProtKB-SubCell"/>
</dbReference>
<dbReference type="STRING" id="187493.CN03_07540"/>
<dbReference type="GO" id="GO:0019534">
    <property type="term" value="F:toxin transmembrane transporter activity"/>
    <property type="evidence" value="ECO:0007669"/>
    <property type="project" value="InterPro"/>
</dbReference>
<evidence type="ECO:0000256" key="3">
    <source>
        <dbReference type="ARBA" id="ARBA00022989"/>
    </source>
</evidence>
<proteinExistence type="predicted"/>
<gene>
    <name evidence="7" type="ORF">TOL_2140</name>
</gene>
<keyword evidence="8" id="KW-1185">Reference proteome</keyword>
<feature type="compositionally biased region" description="Basic and acidic residues" evidence="5">
    <location>
        <begin position="59"/>
        <end position="149"/>
    </location>
</feature>
<evidence type="ECO:0000313" key="8">
    <source>
        <dbReference type="Proteomes" id="UP000011866"/>
    </source>
</evidence>
<dbReference type="NCBIfam" id="TIGR01352">
    <property type="entry name" value="tonB_Cterm"/>
    <property type="match status" value="1"/>
</dbReference>
<dbReference type="Proteomes" id="UP000011866">
    <property type="component" value="Chromosome"/>
</dbReference>
<keyword evidence="2 6" id="KW-0812">Transmembrane</keyword>
<evidence type="ECO:0000256" key="6">
    <source>
        <dbReference type="SAM" id="Phobius"/>
    </source>
</evidence>
<feature type="transmembrane region" description="Helical" evidence="6">
    <location>
        <begin position="12"/>
        <end position="29"/>
    </location>
</feature>
<keyword evidence="4 6" id="KW-0472">Membrane</keyword>
<dbReference type="InterPro" id="IPR006260">
    <property type="entry name" value="TonB/TolA_C"/>
</dbReference>
<dbReference type="GO" id="GO:0043213">
    <property type="term" value="P:bacteriocin transport"/>
    <property type="evidence" value="ECO:0007669"/>
    <property type="project" value="InterPro"/>
</dbReference>
<organism evidence="7 8">
    <name type="scientific">Thalassolituus oleivorans MIL-1</name>
    <dbReference type="NCBI Taxonomy" id="1298593"/>
    <lineage>
        <taxon>Bacteria</taxon>
        <taxon>Pseudomonadati</taxon>
        <taxon>Pseudomonadota</taxon>
        <taxon>Gammaproteobacteria</taxon>
        <taxon>Oceanospirillales</taxon>
        <taxon>Oceanospirillaceae</taxon>
        <taxon>Thalassolituus</taxon>
    </lineage>
</organism>
<evidence type="ECO:0000256" key="4">
    <source>
        <dbReference type="ARBA" id="ARBA00023136"/>
    </source>
</evidence>
<dbReference type="Pfam" id="PF13103">
    <property type="entry name" value="TonB_2"/>
    <property type="match status" value="1"/>
</dbReference>